<dbReference type="InterPro" id="IPR006685">
    <property type="entry name" value="MscS_channel_2nd"/>
</dbReference>
<dbReference type="InterPro" id="IPR022249">
    <property type="entry name" value="DUF3772"/>
</dbReference>
<keyword evidence="4 8" id="KW-0812">Transmembrane</keyword>
<comment type="similarity">
    <text evidence="2">Belongs to the MscS (TC 1.A.23) family.</text>
</comment>
<keyword evidence="6 8" id="KW-0472">Membrane</keyword>
<dbReference type="GO" id="GO:0005886">
    <property type="term" value="C:plasma membrane"/>
    <property type="evidence" value="ECO:0007669"/>
    <property type="project" value="UniProtKB-SubCell"/>
</dbReference>
<dbReference type="Gene3D" id="1.10.287.1260">
    <property type="match status" value="1"/>
</dbReference>
<keyword evidence="5 8" id="KW-1133">Transmembrane helix</keyword>
<dbReference type="Pfam" id="PF00924">
    <property type="entry name" value="MS_channel_2nd"/>
    <property type="match status" value="1"/>
</dbReference>
<feature type="non-terminal residue" evidence="12">
    <location>
        <position position="756"/>
    </location>
</feature>
<feature type="transmembrane region" description="Helical" evidence="8">
    <location>
        <begin position="374"/>
        <end position="395"/>
    </location>
</feature>
<dbReference type="EMBL" id="DWUQ01000057">
    <property type="protein sequence ID" value="HJD43983.1"/>
    <property type="molecule type" value="Genomic_DNA"/>
</dbReference>
<protein>
    <submittedName>
        <fullName evidence="12">DUF3772 domain-containing protein</fullName>
    </submittedName>
</protein>
<feature type="transmembrane region" description="Helical" evidence="8">
    <location>
        <begin position="254"/>
        <end position="276"/>
    </location>
</feature>
<comment type="caution">
    <text evidence="12">The sequence shown here is derived from an EMBL/GenBank/DDBJ whole genome shotgun (WGS) entry which is preliminary data.</text>
</comment>
<keyword evidence="7" id="KW-0175">Coiled coil</keyword>
<organism evidence="12 13">
    <name type="scientific">Candidatus Paenalcaligenes intestinipullorum</name>
    <dbReference type="NCBI Taxonomy" id="2838718"/>
    <lineage>
        <taxon>Bacteria</taxon>
        <taxon>Pseudomonadati</taxon>
        <taxon>Pseudomonadota</taxon>
        <taxon>Betaproteobacteria</taxon>
        <taxon>Burkholderiales</taxon>
        <taxon>Alcaligenaceae</taxon>
        <taxon>Paenalcaligenes</taxon>
    </lineage>
</organism>
<feature type="transmembrane region" description="Helical" evidence="8">
    <location>
        <begin position="401"/>
        <end position="422"/>
    </location>
</feature>
<dbReference type="Pfam" id="PF12607">
    <property type="entry name" value="DUF3772"/>
    <property type="match status" value="1"/>
</dbReference>
<evidence type="ECO:0000259" key="9">
    <source>
        <dbReference type="Pfam" id="PF00924"/>
    </source>
</evidence>
<feature type="domain" description="Mechanosensitive ion channel MscS" evidence="9">
    <location>
        <begin position="592"/>
        <end position="657"/>
    </location>
</feature>
<reference evidence="12" key="1">
    <citation type="journal article" date="2021" name="PeerJ">
        <title>Extensive microbial diversity within the chicken gut microbiome revealed by metagenomics and culture.</title>
        <authorList>
            <person name="Gilroy R."/>
            <person name="Ravi A."/>
            <person name="Getino M."/>
            <person name="Pursley I."/>
            <person name="Horton D.L."/>
            <person name="Alikhan N.F."/>
            <person name="Baker D."/>
            <person name="Gharbi K."/>
            <person name="Hall N."/>
            <person name="Watson M."/>
            <person name="Adriaenssens E.M."/>
            <person name="Foster-Nyarko E."/>
            <person name="Jarju S."/>
            <person name="Secka A."/>
            <person name="Antonio M."/>
            <person name="Oren A."/>
            <person name="Chaudhuri R.R."/>
            <person name="La Ragione R."/>
            <person name="Hildebrand F."/>
            <person name="Pallen M.J."/>
        </authorList>
    </citation>
    <scope>NUCLEOTIDE SEQUENCE</scope>
    <source>
        <strain evidence="12">9264</strain>
    </source>
</reference>
<dbReference type="InterPro" id="IPR011014">
    <property type="entry name" value="MscS_channel_TM-2"/>
</dbReference>
<dbReference type="PANTHER" id="PTHR30347">
    <property type="entry name" value="POTASSIUM CHANNEL RELATED"/>
    <property type="match status" value="1"/>
</dbReference>
<dbReference type="Pfam" id="PF21082">
    <property type="entry name" value="MS_channel_3rd"/>
    <property type="match status" value="1"/>
</dbReference>
<feature type="transmembrane region" description="Helical" evidence="8">
    <location>
        <begin position="216"/>
        <end position="242"/>
    </location>
</feature>
<feature type="transmembrane region" description="Helical" evidence="8">
    <location>
        <begin position="577"/>
        <end position="603"/>
    </location>
</feature>
<dbReference type="InterPro" id="IPR052702">
    <property type="entry name" value="MscS-like_channel"/>
</dbReference>
<dbReference type="InterPro" id="IPR049278">
    <property type="entry name" value="MS_channel_C"/>
</dbReference>
<feature type="transmembrane region" description="Helical" evidence="8">
    <location>
        <begin position="296"/>
        <end position="317"/>
    </location>
</feature>
<evidence type="ECO:0000256" key="1">
    <source>
        <dbReference type="ARBA" id="ARBA00004651"/>
    </source>
</evidence>
<dbReference type="Gene3D" id="3.30.70.100">
    <property type="match status" value="1"/>
</dbReference>
<name>A0A9D2U9D1_9BURK</name>
<comment type="subcellular location">
    <subcellularLocation>
        <location evidence="1">Cell membrane</location>
        <topology evidence="1">Multi-pass membrane protein</topology>
    </subcellularLocation>
</comment>
<feature type="domain" description="DUF3772" evidence="10">
    <location>
        <begin position="104"/>
        <end position="163"/>
    </location>
</feature>
<evidence type="ECO:0000256" key="6">
    <source>
        <dbReference type="ARBA" id="ARBA00023136"/>
    </source>
</evidence>
<keyword evidence="3" id="KW-1003">Cell membrane</keyword>
<feature type="transmembrane region" description="Helical" evidence="8">
    <location>
        <begin position="176"/>
        <end position="196"/>
    </location>
</feature>
<evidence type="ECO:0000256" key="4">
    <source>
        <dbReference type="ARBA" id="ARBA00022692"/>
    </source>
</evidence>
<evidence type="ECO:0000256" key="7">
    <source>
        <dbReference type="SAM" id="Coils"/>
    </source>
</evidence>
<dbReference type="SUPFAM" id="SSF82861">
    <property type="entry name" value="Mechanosensitive channel protein MscS (YggB), transmembrane region"/>
    <property type="match status" value="1"/>
</dbReference>
<reference evidence="12" key="2">
    <citation type="submission" date="2021-04" db="EMBL/GenBank/DDBJ databases">
        <authorList>
            <person name="Gilroy R."/>
        </authorList>
    </citation>
    <scope>NUCLEOTIDE SEQUENCE</scope>
    <source>
        <strain evidence="12">9264</strain>
    </source>
</reference>
<gene>
    <name evidence="12" type="ORF">H9906_03025</name>
</gene>
<dbReference type="Gene3D" id="2.30.30.60">
    <property type="match status" value="1"/>
</dbReference>
<dbReference type="AlphaFoldDB" id="A0A9D2U9D1"/>
<evidence type="ECO:0000259" key="10">
    <source>
        <dbReference type="Pfam" id="PF12607"/>
    </source>
</evidence>
<evidence type="ECO:0000256" key="8">
    <source>
        <dbReference type="SAM" id="Phobius"/>
    </source>
</evidence>
<dbReference type="InterPro" id="IPR010920">
    <property type="entry name" value="LSM_dom_sf"/>
</dbReference>
<feature type="transmembrane region" description="Helical" evidence="8">
    <location>
        <begin position="323"/>
        <end position="343"/>
    </location>
</feature>
<dbReference type="SUPFAM" id="SSF82689">
    <property type="entry name" value="Mechanosensitive channel protein MscS (YggB), C-terminal domain"/>
    <property type="match status" value="1"/>
</dbReference>
<dbReference type="PANTHER" id="PTHR30347:SF9">
    <property type="entry name" value="MINICONDUCTANCE MECHANOSENSITIVE CHANNEL MSCM"/>
    <property type="match status" value="1"/>
</dbReference>
<proteinExistence type="inferred from homology"/>
<evidence type="ECO:0000313" key="13">
    <source>
        <dbReference type="Proteomes" id="UP000823889"/>
    </source>
</evidence>
<evidence type="ECO:0000313" key="12">
    <source>
        <dbReference type="EMBL" id="HJD43983.1"/>
    </source>
</evidence>
<evidence type="ECO:0000256" key="2">
    <source>
        <dbReference type="ARBA" id="ARBA00008017"/>
    </source>
</evidence>
<dbReference type="SUPFAM" id="SSF50182">
    <property type="entry name" value="Sm-like ribonucleoproteins"/>
    <property type="match status" value="1"/>
</dbReference>
<evidence type="ECO:0000256" key="3">
    <source>
        <dbReference type="ARBA" id="ARBA00022475"/>
    </source>
</evidence>
<sequence>MSAQESSNELSVLRAQVSEQVEMAKASSAATPDTELIEQRNRLQALQNQARDLSQKLEPELANAQSKLDELTPHENIDTAPESEELTVQRQQLAQQVAELDAQLKSTRLLNVELRQSLDHITEQRRLVFRNELGRRAPSLLGSRLWHNLQRDWPQDQQRFQSLDSAARQLLEQRELGASIFTTAVLGGFLVVAFWLRKRFLQRLVSQQTPTEFQRAVAACVRLAFYSLIPGVSVALLCYALGWQQGQALYLEPLMNTLVGVAFLAGLIVGLGRVLLAPQYVAWRLLPLATDTSKRLGWFAPALAGLSVLVWVLPAFLNAINASLSLTLLLSTSTSLALSLLFFHLGRSVLKVSTTIAQENTTSSGLLEVRILHYIAHFLTYSQLFIILCLLFGYVAFSTLVVIELLWVGVIVSSSYVLWLLITDMAEFLLQRGQAATAAGTLSEAQLRTRSQFIVLLSAIIKIFLGVMAVFFLLSPFGEEPSDWLQHRLGFFSQGIHFGELNLKPSSLGLAFAVLIVGSYVVRWVRRWLSKQFLPTTRLDASMRSSTANLFSYVGYFLVLTMALSVLGLGLERMAWVLSALSVGVGFGLQAIVQNFVSGLILIAERPIKVGDWVSVNGMEGNVRRINARATEIEMFDRSSLIVPNSEFITKAVRNVTLSNPLGVLKLKILMPLNTDADRVREIMLAAMNLHAQVLPDPAPAVTLDGFDNNGLAFTGVCYVVSPRVVGAVRSALYFEVLRKFRAEDLSLHDYQKITV</sequence>
<accession>A0A9D2U9D1</accession>
<feature type="transmembrane region" description="Helical" evidence="8">
    <location>
        <begin position="453"/>
        <end position="474"/>
    </location>
</feature>
<dbReference type="Proteomes" id="UP000823889">
    <property type="component" value="Unassembled WGS sequence"/>
</dbReference>
<feature type="transmembrane region" description="Helical" evidence="8">
    <location>
        <begin position="508"/>
        <end position="529"/>
    </location>
</feature>
<feature type="coiled-coil region" evidence="7">
    <location>
        <begin position="36"/>
        <end position="110"/>
    </location>
</feature>
<feature type="domain" description="Mechanosensitive ion channel MscS C-terminal" evidence="11">
    <location>
        <begin position="669"/>
        <end position="747"/>
    </location>
</feature>
<dbReference type="GO" id="GO:0008381">
    <property type="term" value="F:mechanosensitive monoatomic ion channel activity"/>
    <property type="evidence" value="ECO:0007669"/>
    <property type="project" value="UniProtKB-ARBA"/>
</dbReference>
<evidence type="ECO:0000259" key="11">
    <source>
        <dbReference type="Pfam" id="PF21082"/>
    </source>
</evidence>
<dbReference type="InterPro" id="IPR023408">
    <property type="entry name" value="MscS_beta-dom_sf"/>
</dbReference>
<feature type="transmembrane region" description="Helical" evidence="8">
    <location>
        <begin position="550"/>
        <end position="571"/>
    </location>
</feature>
<dbReference type="InterPro" id="IPR011066">
    <property type="entry name" value="MscS_channel_C_sf"/>
</dbReference>
<evidence type="ECO:0000256" key="5">
    <source>
        <dbReference type="ARBA" id="ARBA00022989"/>
    </source>
</evidence>